<dbReference type="PROSITE" id="PS50111">
    <property type="entry name" value="CHEMOTAXIS_TRANSDUC_2"/>
    <property type="match status" value="1"/>
</dbReference>
<evidence type="ECO:0000313" key="15">
    <source>
        <dbReference type="Proteomes" id="UP000233597"/>
    </source>
</evidence>
<feature type="transmembrane region" description="Helical" evidence="10">
    <location>
        <begin position="192"/>
        <end position="212"/>
    </location>
</feature>
<dbReference type="PROSITE" id="PS50192">
    <property type="entry name" value="T_SNARE"/>
    <property type="match status" value="1"/>
</dbReference>
<dbReference type="GO" id="GO:0004888">
    <property type="term" value="F:transmembrane signaling receptor activity"/>
    <property type="evidence" value="ECO:0007669"/>
    <property type="project" value="InterPro"/>
</dbReference>
<name>A0A2N3KS15_9PROT</name>
<dbReference type="InterPro" id="IPR003660">
    <property type="entry name" value="HAMP_dom"/>
</dbReference>
<dbReference type="EMBL" id="NWTK01000009">
    <property type="protein sequence ID" value="PKR53342.1"/>
    <property type="molecule type" value="Genomic_DNA"/>
</dbReference>
<dbReference type="InterPro" id="IPR004090">
    <property type="entry name" value="Chemotax_Me-accpt_rcpt"/>
</dbReference>
<accession>A0A2N3KS15</accession>
<comment type="subcellular location">
    <subcellularLocation>
        <location evidence="1">Cell inner membrane</location>
        <topology evidence="1">Multi-pass membrane protein</topology>
    </subcellularLocation>
</comment>
<dbReference type="InterPro" id="IPR000727">
    <property type="entry name" value="T_SNARE_dom"/>
</dbReference>
<evidence type="ECO:0000256" key="4">
    <source>
        <dbReference type="ARBA" id="ARBA00022692"/>
    </source>
</evidence>
<comment type="caution">
    <text evidence="14">The sequence shown here is derived from an EMBL/GenBank/DDBJ whole genome shotgun (WGS) entry which is preliminary data.</text>
</comment>
<dbReference type="InterPro" id="IPR004010">
    <property type="entry name" value="Double_Cache_2"/>
</dbReference>
<evidence type="ECO:0000256" key="6">
    <source>
        <dbReference type="ARBA" id="ARBA00023136"/>
    </source>
</evidence>
<dbReference type="SMART" id="SM00304">
    <property type="entry name" value="HAMP"/>
    <property type="match status" value="1"/>
</dbReference>
<evidence type="ECO:0000256" key="10">
    <source>
        <dbReference type="SAM" id="Phobius"/>
    </source>
</evidence>
<keyword evidence="2" id="KW-1003">Cell membrane</keyword>
<dbReference type="RefSeq" id="WP_101267852.1">
    <property type="nucleotide sequence ID" value="NZ_NWTK01000009.1"/>
</dbReference>
<evidence type="ECO:0000256" key="5">
    <source>
        <dbReference type="ARBA" id="ARBA00022989"/>
    </source>
</evidence>
<dbReference type="Gene3D" id="1.10.287.950">
    <property type="entry name" value="Methyl-accepting chemotaxis protein"/>
    <property type="match status" value="1"/>
</dbReference>
<dbReference type="Pfam" id="PF08269">
    <property type="entry name" value="dCache_2"/>
    <property type="match status" value="1"/>
</dbReference>
<dbReference type="GO" id="GO:0005886">
    <property type="term" value="C:plasma membrane"/>
    <property type="evidence" value="ECO:0007669"/>
    <property type="project" value="UniProtKB-SubCell"/>
</dbReference>
<keyword evidence="3" id="KW-0997">Cell inner membrane</keyword>
<evidence type="ECO:0000256" key="1">
    <source>
        <dbReference type="ARBA" id="ARBA00004429"/>
    </source>
</evidence>
<dbReference type="GO" id="GO:0007165">
    <property type="term" value="P:signal transduction"/>
    <property type="evidence" value="ECO:0007669"/>
    <property type="project" value="UniProtKB-KW"/>
</dbReference>
<dbReference type="SUPFAM" id="SSF158472">
    <property type="entry name" value="HAMP domain-like"/>
    <property type="match status" value="1"/>
</dbReference>
<dbReference type="PANTHER" id="PTHR32089">
    <property type="entry name" value="METHYL-ACCEPTING CHEMOTAXIS PROTEIN MCPB"/>
    <property type="match status" value="1"/>
</dbReference>
<dbReference type="PRINTS" id="PR00260">
    <property type="entry name" value="CHEMTRNSDUCR"/>
</dbReference>
<gene>
    <name evidence="14" type="ORF">COO20_14695</name>
</gene>
<comment type="similarity">
    <text evidence="8">Belongs to the methyl-accepting chemotaxis (MCP) protein family.</text>
</comment>
<organism evidence="14 15">
    <name type="scientific">Thalassospira marina</name>
    <dbReference type="NCBI Taxonomy" id="2048283"/>
    <lineage>
        <taxon>Bacteria</taxon>
        <taxon>Pseudomonadati</taxon>
        <taxon>Pseudomonadota</taxon>
        <taxon>Alphaproteobacteria</taxon>
        <taxon>Rhodospirillales</taxon>
        <taxon>Thalassospiraceae</taxon>
        <taxon>Thalassospira</taxon>
    </lineage>
</organism>
<dbReference type="SMART" id="SM01049">
    <property type="entry name" value="Cache_2"/>
    <property type="match status" value="1"/>
</dbReference>
<dbReference type="SUPFAM" id="SSF58104">
    <property type="entry name" value="Methyl-accepting chemotaxis protein (MCP) signaling domain"/>
    <property type="match status" value="1"/>
</dbReference>
<dbReference type="InterPro" id="IPR004089">
    <property type="entry name" value="MCPsignal_dom"/>
</dbReference>
<feature type="domain" description="T-SNARE coiled-coil homology" evidence="12">
    <location>
        <begin position="459"/>
        <end position="521"/>
    </location>
</feature>
<evidence type="ECO:0000256" key="9">
    <source>
        <dbReference type="PROSITE-ProRule" id="PRU00284"/>
    </source>
</evidence>
<keyword evidence="7 9" id="KW-0807">Transducer</keyword>
<feature type="transmembrane region" description="Helical" evidence="10">
    <location>
        <begin position="12"/>
        <end position="33"/>
    </location>
</feature>
<reference evidence="14 15" key="1">
    <citation type="submission" date="2017-09" db="EMBL/GenBank/DDBJ databases">
        <title>Biodiversity and function of Thalassospira species in the particle-attached aromatic-hydrocarbon-degrading consortia from the surface seawater of the South China Sea.</title>
        <authorList>
            <person name="Dong C."/>
            <person name="Liu R."/>
            <person name="Shao Z."/>
        </authorList>
    </citation>
    <scope>NUCLEOTIDE SEQUENCE [LARGE SCALE GENOMIC DNA]</scope>
    <source>
        <strain evidence="14 15">CSC1P2</strain>
    </source>
</reference>
<dbReference type="Pfam" id="PF00015">
    <property type="entry name" value="MCPsignal"/>
    <property type="match status" value="1"/>
</dbReference>
<evidence type="ECO:0000259" key="11">
    <source>
        <dbReference type="PROSITE" id="PS50111"/>
    </source>
</evidence>
<dbReference type="Proteomes" id="UP000233597">
    <property type="component" value="Unassembled WGS sequence"/>
</dbReference>
<dbReference type="GO" id="GO:0006935">
    <property type="term" value="P:chemotaxis"/>
    <property type="evidence" value="ECO:0007669"/>
    <property type="project" value="InterPro"/>
</dbReference>
<evidence type="ECO:0000259" key="12">
    <source>
        <dbReference type="PROSITE" id="PS50192"/>
    </source>
</evidence>
<dbReference type="Gene3D" id="6.10.340.10">
    <property type="match status" value="1"/>
</dbReference>
<protein>
    <submittedName>
        <fullName evidence="14">Chemotaxis protein</fullName>
    </submittedName>
</protein>
<keyword evidence="6 10" id="KW-0472">Membrane</keyword>
<keyword evidence="4 10" id="KW-0812">Transmembrane</keyword>
<evidence type="ECO:0000256" key="3">
    <source>
        <dbReference type="ARBA" id="ARBA00022519"/>
    </source>
</evidence>
<evidence type="ECO:0000313" key="14">
    <source>
        <dbReference type="EMBL" id="PKR53342.1"/>
    </source>
</evidence>
<dbReference type="OrthoDB" id="7260004at2"/>
<proteinExistence type="inferred from homology"/>
<feature type="domain" description="Methyl-accepting transducer" evidence="11">
    <location>
        <begin position="307"/>
        <end position="529"/>
    </location>
</feature>
<evidence type="ECO:0000256" key="8">
    <source>
        <dbReference type="ARBA" id="ARBA00029447"/>
    </source>
</evidence>
<dbReference type="Gene3D" id="3.30.450.20">
    <property type="entry name" value="PAS domain"/>
    <property type="match status" value="1"/>
</dbReference>
<dbReference type="Pfam" id="PF00672">
    <property type="entry name" value="HAMP"/>
    <property type="match status" value="1"/>
</dbReference>
<dbReference type="PROSITE" id="PS50885">
    <property type="entry name" value="HAMP"/>
    <property type="match status" value="1"/>
</dbReference>
<sequence length="565" mass="60224">MLGNVKISTKIFAISALALLALVIFAVIQLSVLRSELLADRQDKIRAGTDVLVSLADGYLSAADAGKMSRDDAITMFYDTVMKSRYDNQTGYFFAYTRNGITRANGASPALVGKDMMNLQDPDGTYVVKALIKAASHPEGGFFTYHWPKPGQPKDVNYDKLSFARALPWGDVIGTGIYIDDVDNAFWQNAKIVMLIGAVILIVMLLAGYAVGRDIVGALRRLSTQMAAISKGELDDDIEGQDRGDEVGYMAATVVTFREQAILNRTLEAKQREIEVEAENRRKADIRTLADALDERVKGLINAITRSITNMKSAVSEMQAAAQMNCDFSTAVASATTETSANVQTVSAATEQLSASSDEIAQQVSNSASISTRANSEAVRTNATVAGLSEAAQRIGDVAQLIGAIAEQTNLLALNATIEAARAGDAGKGFAVVAAEVKNLANQTARATEEINQQISSVQSETSDAVKAIQVISETIAQVAESSSAISAAVEEQHAAIEEISRNVQQAAYGTQEVSDRIGTVNENAGKVSTETGTLARNAESLVSQAMSLEEAIDTFLQDLRTRAA</sequence>
<dbReference type="AlphaFoldDB" id="A0A2N3KS15"/>
<keyword evidence="5 10" id="KW-1133">Transmembrane helix</keyword>
<feature type="domain" description="HAMP" evidence="13">
    <location>
        <begin position="213"/>
        <end position="266"/>
    </location>
</feature>
<dbReference type="InterPro" id="IPR033480">
    <property type="entry name" value="sCache_2"/>
</dbReference>
<dbReference type="PANTHER" id="PTHR32089:SF112">
    <property type="entry name" value="LYSOZYME-LIKE PROTEIN-RELATED"/>
    <property type="match status" value="1"/>
</dbReference>
<evidence type="ECO:0000256" key="7">
    <source>
        <dbReference type="ARBA" id="ARBA00023224"/>
    </source>
</evidence>
<evidence type="ECO:0000256" key="2">
    <source>
        <dbReference type="ARBA" id="ARBA00022475"/>
    </source>
</evidence>
<dbReference type="SMART" id="SM00283">
    <property type="entry name" value="MA"/>
    <property type="match status" value="1"/>
</dbReference>
<evidence type="ECO:0000259" key="13">
    <source>
        <dbReference type="PROSITE" id="PS50885"/>
    </source>
</evidence>